<sequence>MAEHTTNWPPPRKRLTPQEQARVTARYKTMYADGTSVRRLAELSGRSYGFVHRSLSDAGVIFRSRVGKSR</sequence>
<protein>
    <recommendedName>
        <fullName evidence="2">Helix-turn-helix domain-containing protein</fullName>
    </recommendedName>
</protein>
<feature type="region of interest" description="Disordered" evidence="1">
    <location>
        <begin position="1"/>
        <end position="20"/>
    </location>
</feature>
<dbReference type="InterPro" id="IPR045745">
    <property type="entry name" value="HTH_58_Actinobacteria-type"/>
</dbReference>
<comment type="caution">
    <text evidence="3">The sequence shown here is derived from an EMBL/GenBank/DDBJ whole genome shotgun (WGS) entry which is preliminary data.</text>
</comment>
<evidence type="ECO:0000256" key="1">
    <source>
        <dbReference type="SAM" id="MobiDB-lite"/>
    </source>
</evidence>
<feature type="domain" description="Helix-turn-helix" evidence="2">
    <location>
        <begin position="13"/>
        <end position="70"/>
    </location>
</feature>
<gene>
    <name evidence="3" type="ORF">AOB60_00810</name>
</gene>
<evidence type="ECO:0000313" key="4">
    <source>
        <dbReference type="Proteomes" id="UP000236047"/>
    </source>
</evidence>
<evidence type="ECO:0000313" key="3">
    <source>
        <dbReference type="EMBL" id="PNE43490.1"/>
    </source>
</evidence>
<dbReference type="Pfam" id="PF19575">
    <property type="entry name" value="HTH_58"/>
    <property type="match status" value="1"/>
</dbReference>
<dbReference type="RefSeq" id="WP_102922412.1">
    <property type="nucleotide sequence ID" value="NZ_LJSN01000001.1"/>
</dbReference>
<accession>A0A2N8PR33</accession>
<dbReference type="EMBL" id="LJSN01000001">
    <property type="protein sequence ID" value="PNE43490.1"/>
    <property type="molecule type" value="Genomic_DNA"/>
</dbReference>
<evidence type="ECO:0000259" key="2">
    <source>
        <dbReference type="Pfam" id="PF19575"/>
    </source>
</evidence>
<keyword evidence="4" id="KW-1185">Reference proteome</keyword>
<dbReference type="AlphaFoldDB" id="A0A2N8PR33"/>
<proteinExistence type="predicted"/>
<organism evidence="3 4">
    <name type="scientific">Streptomyces noursei</name>
    <name type="common">Streptomyces albulus</name>
    <dbReference type="NCBI Taxonomy" id="1971"/>
    <lineage>
        <taxon>Bacteria</taxon>
        <taxon>Bacillati</taxon>
        <taxon>Actinomycetota</taxon>
        <taxon>Actinomycetes</taxon>
        <taxon>Kitasatosporales</taxon>
        <taxon>Streptomycetaceae</taxon>
        <taxon>Streptomyces</taxon>
    </lineage>
</organism>
<name>A0A2N8PR33_STRNR</name>
<reference evidence="4" key="1">
    <citation type="submission" date="2015-09" db="EMBL/GenBank/DDBJ databases">
        <authorList>
            <person name="Graham D.E."/>
            <person name="Mahan K.M."/>
            <person name="Klingeman D.M."/>
            <person name="Fida T."/>
            <person name="Giannone R.J."/>
            <person name="Hettich R.L."/>
            <person name="Parry R.J."/>
            <person name="Spain J.C."/>
        </authorList>
    </citation>
    <scope>NUCLEOTIDE SEQUENCE [LARGE SCALE GENOMIC DNA]</scope>
    <source>
        <strain evidence="4">JCM 4701</strain>
    </source>
</reference>
<dbReference type="Proteomes" id="UP000236047">
    <property type="component" value="Unassembled WGS sequence"/>
</dbReference>